<evidence type="ECO:0000313" key="5">
    <source>
        <dbReference type="Proteomes" id="UP000011645"/>
    </source>
</evidence>
<dbReference type="KEGG" id="hje:HacjB3_03320"/>
<keyword evidence="5" id="KW-1185">Reference proteome</keyword>
<evidence type="ECO:0000313" key="3">
    <source>
        <dbReference type="EMBL" id="ELY33899.1"/>
    </source>
</evidence>
<evidence type="ECO:0000313" key="4">
    <source>
        <dbReference type="Proteomes" id="UP000000390"/>
    </source>
</evidence>
<dbReference type="GeneID" id="9418464"/>
<dbReference type="AlphaFoldDB" id="D8J7G2"/>
<dbReference type="PATRIC" id="fig|795797.18.peg.664"/>
<dbReference type="EMBL" id="AOHV01000042">
    <property type="protein sequence ID" value="ELY33899.1"/>
    <property type="molecule type" value="Genomic_DNA"/>
</dbReference>
<dbReference type="eggNOG" id="arCOG03828">
    <property type="taxonomic scope" value="Archaea"/>
</dbReference>
<evidence type="ECO:0000313" key="2">
    <source>
        <dbReference type="EMBL" id="ADJ14057.1"/>
    </source>
</evidence>
<accession>D8J7G2</accession>
<organism evidence="2 4">
    <name type="scientific">Halalkalicoccus jeotgali (strain DSM 18796 / CECT 7217 / JCM 14584 / KCTC 4019 / B3)</name>
    <dbReference type="NCBI Taxonomy" id="795797"/>
    <lineage>
        <taxon>Archaea</taxon>
        <taxon>Methanobacteriati</taxon>
        <taxon>Methanobacteriota</taxon>
        <taxon>Stenosarchaea group</taxon>
        <taxon>Halobacteria</taxon>
        <taxon>Halobacteriales</taxon>
        <taxon>Halococcaceae</taxon>
        <taxon>Halalkalicoccus</taxon>
    </lineage>
</organism>
<reference evidence="3 5" key="2">
    <citation type="journal article" date="2014" name="PLoS Genet.">
        <title>Phylogenetically driven sequencing of extremely halophilic archaea reveals strategies for static and dynamic osmo-response.</title>
        <authorList>
            <person name="Becker E.A."/>
            <person name="Seitzer P.M."/>
            <person name="Tritt A."/>
            <person name="Larsen D."/>
            <person name="Krusor M."/>
            <person name="Yao A.I."/>
            <person name="Wu D."/>
            <person name="Madern D."/>
            <person name="Eisen J.A."/>
            <person name="Darling A.E."/>
            <person name="Facciotti M.T."/>
        </authorList>
    </citation>
    <scope>NUCLEOTIDE SEQUENCE [LARGE SCALE GENOMIC DNA]</scope>
    <source>
        <strain evidence="3">B3</strain>
        <strain evidence="5">DSM 18796 / CECT 7217 / JCM 14584 / KCTC 4019 / B3</strain>
    </source>
</reference>
<dbReference type="EMBL" id="CP002062">
    <property type="protein sequence ID" value="ADJ14057.1"/>
    <property type="molecule type" value="Genomic_DNA"/>
</dbReference>
<gene>
    <name evidence="2" type="ordered locus">HacjB3_03320</name>
    <name evidence="3" type="ORF">C497_15987</name>
</gene>
<feature type="region of interest" description="Disordered" evidence="1">
    <location>
        <begin position="110"/>
        <end position="132"/>
    </location>
</feature>
<dbReference type="HOGENOM" id="CLU_1912281_0_0_2"/>
<reference evidence="2 4" key="1">
    <citation type="journal article" date="2010" name="J. Bacteriol.">
        <title>Complete genome sequence of Halalkalicoccus jeotgali B3(T), an extremely halophilic archaeon.</title>
        <authorList>
            <person name="Roh S.W."/>
            <person name="Nam Y.D."/>
            <person name="Nam S.H."/>
            <person name="Choi S.H."/>
            <person name="Park H.S."/>
            <person name="Bae J.W."/>
        </authorList>
    </citation>
    <scope>NUCLEOTIDE SEQUENCE [LARGE SCALE GENOMIC DNA]</scope>
    <source>
        <strain evidence="2">B3</strain>
        <strain evidence="4">DSM 18796 / CECT 7217 / JCM 14584 / KCTC 4019 / B3</strain>
    </source>
</reference>
<proteinExistence type="predicted"/>
<dbReference type="Proteomes" id="UP000000390">
    <property type="component" value="Chromosome"/>
</dbReference>
<protein>
    <submittedName>
        <fullName evidence="2">Uncharacterized protein</fullName>
    </submittedName>
</protein>
<evidence type="ECO:0000256" key="1">
    <source>
        <dbReference type="SAM" id="MobiDB-lite"/>
    </source>
</evidence>
<dbReference type="RefSeq" id="WP_008418036.1">
    <property type="nucleotide sequence ID" value="NC_014297.1"/>
</dbReference>
<dbReference type="Proteomes" id="UP000011645">
    <property type="component" value="Unassembled WGS sequence"/>
</dbReference>
<name>D8J7G2_HALJB</name>
<sequence length="132" mass="14759">MSRTESDYARMISRRVPREANRYRWQLLRYVADRPHASTETVAAYLAPRVGEEPAAVEEAIRTRDLPALADCDAIEYEPDSGRVRLSAASIADCARRALAAGVVSHHRPPRFERLPHGVVDSTIAPPDSPRR</sequence>